<dbReference type="Gene3D" id="3.30.450.40">
    <property type="match status" value="1"/>
</dbReference>
<dbReference type="InterPro" id="IPR035965">
    <property type="entry name" value="PAS-like_dom_sf"/>
</dbReference>
<dbReference type="Gene3D" id="3.30.450.20">
    <property type="entry name" value="PAS domain"/>
    <property type="match status" value="3"/>
</dbReference>
<dbReference type="InterPro" id="IPR000160">
    <property type="entry name" value="GGDEF_dom"/>
</dbReference>
<keyword evidence="1" id="KW-0418">Kinase</keyword>
<dbReference type="SUPFAM" id="SSF55781">
    <property type="entry name" value="GAF domain-like"/>
    <property type="match status" value="1"/>
</dbReference>
<organism evidence="4 5">
    <name type="scientific">Marinobacter aromaticivorans</name>
    <dbReference type="NCBI Taxonomy" id="1494078"/>
    <lineage>
        <taxon>Bacteria</taxon>
        <taxon>Pseudomonadati</taxon>
        <taxon>Pseudomonadota</taxon>
        <taxon>Gammaproteobacteria</taxon>
        <taxon>Pseudomonadales</taxon>
        <taxon>Marinobacteraceae</taxon>
        <taxon>Marinobacter</taxon>
    </lineage>
</organism>
<dbReference type="CDD" id="cd01949">
    <property type="entry name" value="GGDEF"/>
    <property type="match status" value="1"/>
</dbReference>
<keyword evidence="1" id="KW-0808">Transferase</keyword>
<dbReference type="Pfam" id="PF00990">
    <property type="entry name" value="GGDEF"/>
    <property type="match status" value="1"/>
</dbReference>
<dbReference type="NCBIfam" id="TIGR00254">
    <property type="entry name" value="GGDEF"/>
    <property type="match status" value="1"/>
</dbReference>
<dbReference type="PANTHER" id="PTHR44757">
    <property type="entry name" value="DIGUANYLATE CYCLASE DGCP"/>
    <property type="match status" value="1"/>
</dbReference>
<accession>A0ABW2IZC6</accession>
<dbReference type="CDD" id="cd00130">
    <property type="entry name" value="PAS"/>
    <property type="match status" value="1"/>
</dbReference>
<dbReference type="Proteomes" id="UP001596506">
    <property type="component" value="Unassembled WGS sequence"/>
</dbReference>
<dbReference type="SUPFAM" id="SSF55785">
    <property type="entry name" value="PYP-like sensor domain (PAS domain)"/>
    <property type="match status" value="2"/>
</dbReference>
<dbReference type="SUPFAM" id="SSF55073">
    <property type="entry name" value="Nucleotide cyclase"/>
    <property type="match status" value="1"/>
</dbReference>
<dbReference type="InterPro" id="IPR003018">
    <property type="entry name" value="GAF"/>
</dbReference>
<name>A0ABW2IZC6_9GAMM</name>
<dbReference type="Pfam" id="PF01590">
    <property type="entry name" value="GAF"/>
    <property type="match status" value="1"/>
</dbReference>
<dbReference type="Pfam" id="PF00563">
    <property type="entry name" value="EAL"/>
    <property type="match status" value="1"/>
</dbReference>
<evidence type="ECO:0000259" key="3">
    <source>
        <dbReference type="PROSITE" id="PS50887"/>
    </source>
</evidence>
<proteinExistence type="predicted"/>
<dbReference type="SMART" id="SM00052">
    <property type="entry name" value="EAL"/>
    <property type="match status" value="1"/>
</dbReference>
<dbReference type="Gene3D" id="3.20.20.450">
    <property type="entry name" value="EAL domain"/>
    <property type="match status" value="1"/>
</dbReference>
<dbReference type="NCBIfam" id="TIGR00229">
    <property type="entry name" value="sensory_box"/>
    <property type="match status" value="1"/>
</dbReference>
<evidence type="ECO:0000259" key="2">
    <source>
        <dbReference type="PROSITE" id="PS50883"/>
    </source>
</evidence>
<dbReference type="InterPro" id="IPR001633">
    <property type="entry name" value="EAL_dom"/>
</dbReference>
<dbReference type="InterPro" id="IPR013656">
    <property type="entry name" value="PAS_4"/>
</dbReference>
<dbReference type="InterPro" id="IPR052155">
    <property type="entry name" value="Biofilm_reg_signaling"/>
</dbReference>
<evidence type="ECO:0000256" key="1">
    <source>
        <dbReference type="ARBA" id="ARBA00022777"/>
    </source>
</evidence>
<dbReference type="SMART" id="SM00267">
    <property type="entry name" value="GGDEF"/>
    <property type="match status" value="1"/>
</dbReference>
<comment type="caution">
    <text evidence="4">The sequence shown here is derived from an EMBL/GenBank/DDBJ whole genome shotgun (WGS) entry which is preliminary data.</text>
</comment>
<gene>
    <name evidence="4" type="ORF">ACFQQA_17220</name>
</gene>
<dbReference type="RefSeq" id="WP_100689899.1">
    <property type="nucleotide sequence ID" value="NZ_JBHTBD010000011.1"/>
</dbReference>
<dbReference type="EMBL" id="JBHTBD010000011">
    <property type="protein sequence ID" value="MFC7296464.1"/>
    <property type="molecule type" value="Genomic_DNA"/>
</dbReference>
<sequence>MMSEQAGLAATSTLDFLPNEGEMGRIMRHHDWSKSIIGWPHQWPQSLRTIVSLILNSTQPMAVMWGEHGACLYNDAFRNSLPPKQHPGSLGQPVKEVWKELWHMIGSSFEQAIIGKGKIEPVSRTHIVTCVGGQEEVNWTYSFSPVDDQAAPHGIGGVVVTCTENSDLAYSVKALRAKCDRLTQMFNKASAFMALTSGPNHRVEFFNPSYDQVVGHRPVIGRFVAEALPETVEQGFVRIMDRVFATGKAYTAERASYKVQLTPDAPVTERITNFMYQPVLGPDGKVNAIFVEGTDITEEVRVQEELERVNSELAFTLRRLKAIEQRKSFRLKLTDRLRSLDDPDELAVAAAELLGRFLGVTRVFYGDFTNSGDGVIVRSGWTRDGAESMIGQTLLLDDFGPEVASHIRAGEPFALGDVNTDERSVAYADAYLERDIKAVLALPITKSGSWRVLLGLHDSKVHHWSQEEITLAQDVVDRTWSAIESARAHAELRRERDYSKYILDSMTEGFASISADWTMTHYNAEASRISQIPISDVVGRNHWEVWPELKGTAVEDLYVRVRQTRKSSTTEVSHAPPDGEQVWLEIRAYPALDGGLAVFFRDITERKMIDEEIRHASLHDPLTGLPNRAMLFEYASHMLPHNQRASKGAAVLFLDLDDFKPINDTHGHDVGDKVLKEVSRRLSRTLRAEDLVIRMGGDEFVVLLQDIDTSASAADVARNITKTISEPYEIGELSLSVSTSIGISMFPENGDDIDTLVSHADAAMYEAKQEGRNNFQFYSSALTADTQQQNSIEQTLKLALNTNSLQLFYQPIVDINTCKLMSVEALLRIKNSELGPEQFVPVAEASGLINPIGRWVLKEAARQSAAWTANGLPAIPIAVNVSAVEFRHREFVDRFEQLIHEHSLEPALLELELTETAVIHNREHAIASLSRLRALGITVSLDDFGTGQSSLASLNGLPLDKIKIDKSLISKLKTNPDSRAITDAMLTLGLSRELQVIAEGTETSAALDYVQSRGFTQAQGFFFCEPLLGEAFESWYLARVNSEKRLNNEQQI</sequence>
<dbReference type="InterPro" id="IPR029787">
    <property type="entry name" value="Nucleotide_cyclase"/>
</dbReference>
<dbReference type="SMART" id="SM00091">
    <property type="entry name" value="PAS"/>
    <property type="match status" value="2"/>
</dbReference>
<dbReference type="PROSITE" id="PS50887">
    <property type="entry name" value="GGDEF"/>
    <property type="match status" value="1"/>
</dbReference>
<dbReference type="SMART" id="SM00065">
    <property type="entry name" value="GAF"/>
    <property type="match status" value="1"/>
</dbReference>
<feature type="domain" description="GGDEF" evidence="3">
    <location>
        <begin position="647"/>
        <end position="780"/>
    </location>
</feature>
<evidence type="ECO:0000313" key="5">
    <source>
        <dbReference type="Proteomes" id="UP001596506"/>
    </source>
</evidence>
<dbReference type="InterPro" id="IPR035919">
    <property type="entry name" value="EAL_sf"/>
</dbReference>
<dbReference type="Gene3D" id="3.30.70.270">
    <property type="match status" value="1"/>
</dbReference>
<dbReference type="PROSITE" id="PS50883">
    <property type="entry name" value="EAL"/>
    <property type="match status" value="1"/>
</dbReference>
<dbReference type="InterPro" id="IPR029016">
    <property type="entry name" value="GAF-like_dom_sf"/>
</dbReference>
<feature type="domain" description="EAL" evidence="2">
    <location>
        <begin position="789"/>
        <end position="1040"/>
    </location>
</feature>
<keyword evidence="5" id="KW-1185">Reference proteome</keyword>
<dbReference type="InterPro" id="IPR000014">
    <property type="entry name" value="PAS"/>
</dbReference>
<protein>
    <submittedName>
        <fullName evidence="4">EAL domain-containing protein</fullName>
    </submittedName>
</protein>
<reference evidence="5" key="1">
    <citation type="journal article" date="2019" name="Int. J. Syst. Evol. Microbiol.">
        <title>The Global Catalogue of Microorganisms (GCM) 10K type strain sequencing project: providing services to taxonomists for standard genome sequencing and annotation.</title>
        <authorList>
            <consortium name="The Broad Institute Genomics Platform"/>
            <consortium name="The Broad Institute Genome Sequencing Center for Infectious Disease"/>
            <person name="Wu L."/>
            <person name="Ma J."/>
        </authorList>
    </citation>
    <scope>NUCLEOTIDE SEQUENCE [LARGE SCALE GENOMIC DNA]</scope>
    <source>
        <strain evidence="5">CCUG 60559</strain>
    </source>
</reference>
<dbReference type="SUPFAM" id="SSF141868">
    <property type="entry name" value="EAL domain-like"/>
    <property type="match status" value="1"/>
</dbReference>
<dbReference type="Pfam" id="PF08448">
    <property type="entry name" value="PAS_4"/>
    <property type="match status" value="2"/>
</dbReference>
<dbReference type="PANTHER" id="PTHR44757:SF2">
    <property type="entry name" value="BIOFILM ARCHITECTURE MAINTENANCE PROTEIN MBAA"/>
    <property type="match status" value="1"/>
</dbReference>
<dbReference type="CDD" id="cd01948">
    <property type="entry name" value="EAL"/>
    <property type="match status" value="1"/>
</dbReference>
<evidence type="ECO:0000313" key="4">
    <source>
        <dbReference type="EMBL" id="MFC7296464.1"/>
    </source>
</evidence>
<dbReference type="InterPro" id="IPR043128">
    <property type="entry name" value="Rev_trsase/Diguanyl_cyclase"/>
</dbReference>